<evidence type="ECO:0008006" key="2">
    <source>
        <dbReference type="Google" id="ProtNLM"/>
    </source>
</evidence>
<protein>
    <recommendedName>
        <fullName evidence="2">DUF2786 domain-containing protein</fullName>
    </recommendedName>
</protein>
<proteinExistence type="predicted"/>
<dbReference type="EMBL" id="BK016075">
    <property type="protein sequence ID" value="DAF92878.1"/>
    <property type="molecule type" value="Genomic_DNA"/>
</dbReference>
<evidence type="ECO:0000313" key="1">
    <source>
        <dbReference type="EMBL" id="DAF92878.1"/>
    </source>
</evidence>
<organism evidence="1">
    <name type="scientific">Myoviridae sp. ctDvB7</name>
    <dbReference type="NCBI Taxonomy" id="2825057"/>
    <lineage>
        <taxon>Viruses</taxon>
        <taxon>Duplodnaviria</taxon>
        <taxon>Heunggongvirae</taxon>
        <taxon>Uroviricota</taxon>
        <taxon>Caudoviricetes</taxon>
    </lineage>
</organism>
<name>A0A8S5UES1_9CAUD</name>
<sequence>MQNIDEKLKARLLKLQALAEQGVGGEAVSAKEILNKLLKKHKISLESLMGDEKSKDYSFKYESKFEKELLFRICAKVKDIFISDGIRYIQRKGRQISFSLTKYEFMEFEILRSAYFQSWEKCLENAQAAFVWKNRLGFKDNKRIGEVKPLSPEEIKEILNIQKIAEGMPEAQLQRNLLESK</sequence>
<accession>A0A8S5UES1</accession>
<reference evidence="1" key="1">
    <citation type="journal article" date="2021" name="Proc. Natl. Acad. Sci. U.S.A.">
        <title>A Catalog of Tens of Thousands of Viruses from Human Metagenomes Reveals Hidden Associations with Chronic Diseases.</title>
        <authorList>
            <person name="Tisza M.J."/>
            <person name="Buck C.B."/>
        </authorList>
    </citation>
    <scope>NUCLEOTIDE SEQUENCE</scope>
    <source>
        <strain evidence="1">CtDvB7</strain>
    </source>
</reference>